<dbReference type="InterPro" id="IPR036168">
    <property type="entry name" value="AP2_Mu_C_sf"/>
</dbReference>
<accession>A0A0S4J5H1</accession>
<dbReference type="SUPFAM" id="SSF49447">
    <property type="entry name" value="Second domain of Mu2 adaptin subunit (ap50) of ap2 adaptor"/>
    <property type="match status" value="1"/>
</dbReference>
<evidence type="ECO:0000256" key="1">
    <source>
        <dbReference type="SAM" id="MobiDB-lite"/>
    </source>
</evidence>
<dbReference type="AlphaFoldDB" id="A0A0S4J5H1"/>
<proteinExistence type="predicted"/>
<dbReference type="Proteomes" id="UP000051952">
    <property type="component" value="Unassembled WGS sequence"/>
</dbReference>
<dbReference type="EMBL" id="CYKH01001076">
    <property type="protein sequence ID" value="CUG82391.1"/>
    <property type="molecule type" value="Genomic_DNA"/>
</dbReference>
<protein>
    <submittedName>
        <fullName evidence="2">Adaptor complexes medium subunit domain-containing protein, putative</fullName>
    </submittedName>
</protein>
<sequence>MMRSLITSAAAASVAISLYRAYQDAMANDVLIAVNEFVVLPDSDTQSFTDLSSTVEGEIRVETNTLSVYKYLLRLNAFFLEANITSPIGRDGRRRTAVEVPSNAVPLTEVVLNDIVEATALGARQPQITFTPGCTSHQTLLQYKTRMHEEFMAPVSIRDAVVQSIGPGQLRLSFVVIVHAAVLDLELVISLPKQARALTVNTDGVGSWKPSSSSDREILWYIGASGTGGSSYRNGETASLATVPTNVQEQQRKLFGSRSHARRARDADTQQSPERLIGDETVVLGNLEEYPHAELGSFMERIHFELVYSVNDDANEDSNSNNGGNHRKGKKSTRQHRREEVQSEYGSDVPAPGVGLSYAIAATVSSLTVKKLQIAEEKPTWDPSAHWLWRTVSMTLPKWIQTPKLCRKAQYTTRISQTASVEVQY</sequence>
<evidence type="ECO:0000313" key="3">
    <source>
        <dbReference type="Proteomes" id="UP000051952"/>
    </source>
</evidence>
<evidence type="ECO:0000313" key="2">
    <source>
        <dbReference type="EMBL" id="CUG82391.1"/>
    </source>
</evidence>
<name>A0A0S4J5H1_BODSA</name>
<keyword evidence="3" id="KW-1185">Reference proteome</keyword>
<feature type="compositionally biased region" description="Basic residues" evidence="1">
    <location>
        <begin position="325"/>
        <end position="336"/>
    </location>
</feature>
<dbReference type="VEuPathDB" id="TriTrypDB:BSAL_87095"/>
<reference evidence="3" key="1">
    <citation type="submission" date="2015-09" db="EMBL/GenBank/DDBJ databases">
        <authorList>
            <consortium name="Pathogen Informatics"/>
        </authorList>
    </citation>
    <scope>NUCLEOTIDE SEQUENCE [LARGE SCALE GENOMIC DNA]</scope>
    <source>
        <strain evidence="3">Lake Konstanz</strain>
    </source>
</reference>
<feature type="region of interest" description="Disordered" evidence="1">
    <location>
        <begin position="254"/>
        <end position="273"/>
    </location>
</feature>
<organism evidence="2 3">
    <name type="scientific">Bodo saltans</name>
    <name type="common">Flagellated protozoan</name>
    <dbReference type="NCBI Taxonomy" id="75058"/>
    <lineage>
        <taxon>Eukaryota</taxon>
        <taxon>Discoba</taxon>
        <taxon>Euglenozoa</taxon>
        <taxon>Kinetoplastea</taxon>
        <taxon>Metakinetoplastina</taxon>
        <taxon>Eubodonida</taxon>
        <taxon>Bodonidae</taxon>
        <taxon>Bodo</taxon>
    </lineage>
</organism>
<dbReference type="OMA" id="SFMERIH"/>
<feature type="region of interest" description="Disordered" evidence="1">
    <location>
        <begin position="314"/>
        <end position="348"/>
    </location>
</feature>
<gene>
    <name evidence="2" type="ORF">BSAL_87095</name>
</gene>